<evidence type="ECO:0000256" key="4">
    <source>
        <dbReference type="ARBA" id="ARBA00022643"/>
    </source>
</evidence>
<dbReference type="PANTHER" id="PTHR22893:SF91">
    <property type="entry name" value="NADPH DEHYDROGENASE 2-RELATED"/>
    <property type="match status" value="1"/>
</dbReference>
<dbReference type="InterPro" id="IPR045247">
    <property type="entry name" value="Oye-like"/>
</dbReference>
<dbReference type="GO" id="GO:0016491">
    <property type="term" value="F:oxidoreductase activity"/>
    <property type="evidence" value="ECO:0007669"/>
    <property type="project" value="UniProtKB-KW"/>
</dbReference>
<dbReference type="GO" id="GO:0010181">
    <property type="term" value="F:FMN binding"/>
    <property type="evidence" value="ECO:0007669"/>
    <property type="project" value="InterPro"/>
</dbReference>
<comment type="cofactor">
    <cofactor evidence="1">
        <name>FMN</name>
        <dbReference type="ChEBI" id="CHEBI:58210"/>
    </cofactor>
</comment>
<keyword evidence="4" id="KW-0288">FMN</keyword>
<comment type="caution">
    <text evidence="7">The sequence shown here is derived from an EMBL/GenBank/DDBJ whole genome shotgun (WGS) entry which is preliminary data.</text>
</comment>
<accession>A0A8T0GNX0</accession>
<feature type="domain" description="NADH:flavin oxidoreductase/NADH oxidase N-terminal" evidence="6">
    <location>
        <begin position="21"/>
        <end position="359"/>
    </location>
</feature>
<dbReference type="EMBL" id="CM026431">
    <property type="protein sequence ID" value="KAG0560185.1"/>
    <property type="molecule type" value="Genomic_DNA"/>
</dbReference>
<dbReference type="SUPFAM" id="SSF51395">
    <property type="entry name" value="FMN-linked oxidoreductases"/>
    <property type="match status" value="1"/>
</dbReference>
<sequence>MGHGAQGSTAAVENGNGKMPLFTPMELGPFKLNHRVIMAPLTRCRSTGYVPQEIAAVYYGQRASPGGLVIAEATGISESAQGFPNAPGIWSKEQVEAWKPVVKAVHDKGAIFFCQIWHVGRVSHTAYHNGAAPPSSTAQRVINGQVTLPDGETAADFSTPRAIDTSEVAQYVEYFRTAARNAIEAGFDGVEIHGAHGYLIEQFLKDSVNDRTDKYGGSLSNRSRFMEEVVEAVVKEVGAERVGMRISPFTTIWDASDSDPSALGLHIANTLNKYNLLYLHVIEPRFTFAGADDFGLLETENSLWPIRRAYEGTFIAAGGFTRESGNDAIASGRVDAIVYGRYFISNPDLPKRFELGAPLNKYNRETFYNYPKENPSFGYTDYPTLDETTETK</sequence>
<keyword evidence="8" id="KW-1185">Reference proteome</keyword>
<evidence type="ECO:0000256" key="5">
    <source>
        <dbReference type="ARBA" id="ARBA00023002"/>
    </source>
</evidence>
<dbReference type="Pfam" id="PF00724">
    <property type="entry name" value="Oxidored_FMN"/>
    <property type="match status" value="1"/>
</dbReference>
<evidence type="ECO:0000256" key="3">
    <source>
        <dbReference type="ARBA" id="ARBA00022630"/>
    </source>
</evidence>
<reference evidence="7" key="1">
    <citation type="submission" date="2020-06" db="EMBL/GenBank/DDBJ databases">
        <title>WGS assembly of Ceratodon purpureus strain R40.</title>
        <authorList>
            <person name="Carey S.B."/>
            <person name="Jenkins J."/>
            <person name="Shu S."/>
            <person name="Lovell J.T."/>
            <person name="Sreedasyam A."/>
            <person name="Maumus F."/>
            <person name="Tiley G.P."/>
            <person name="Fernandez-Pozo N."/>
            <person name="Barry K."/>
            <person name="Chen C."/>
            <person name="Wang M."/>
            <person name="Lipzen A."/>
            <person name="Daum C."/>
            <person name="Saski C.A."/>
            <person name="Payton A.C."/>
            <person name="Mcbreen J.C."/>
            <person name="Conrad R.E."/>
            <person name="Kollar L.M."/>
            <person name="Olsson S."/>
            <person name="Huttunen S."/>
            <person name="Landis J.B."/>
            <person name="Wickett N.J."/>
            <person name="Johnson M.G."/>
            <person name="Rensing S.A."/>
            <person name="Grimwood J."/>
            <person name="Schmutz J."/>
            <person name="Mcdaniel S.F."/>
        </authorList>
    </citation>
    <scope>NUCLEOTIDE SEQUENCE</scope>
    <source>
        <strain evidence="7">R40</strain>
    </source>
</reference>
<evidence type="ECO:0000256" key="2">
    <source>
        <dbReference type="ARBA" id="ARBA00005979"/>
    </source>
</evidence>
<evidence type="ECO:0000259" key="6">
    <source>
        <dbReference type="Pfam" id="PF00724"/>
    </source>
</evidence>
<evidence type="ECO:0000313" key="7">
    <source>
        <dbReference type="EMBL" id="KAG0560185.1"/>
    </source>
</evidence>
<name>A0A8T0GNX0_CERPU</name>
<dbReference type="Proteomes" id="UP000822688">
    <property type="component" value="Chromosome 10"/>
</dbReference>
<keyword evidence="5" id="KW-0560">Oxidoreductase</keyword>
<proteinExistence type="inferred from homology"/>
<keyword evidence="3" id="KW-0285">Flavoprotein</keyword>
<dbReference type="FunFam" id="3.20.20.70:FF:000073">
    <property type="entry name" value="12-oxophytodienoate reductase 3"/>
    <property type="match status" value="1"/>
</dbReference>
<dbReference type="InterPro" id="IPR001155">
    <property type="entry name" value="OxRdtase_FMN_N"/>
</dbReference>
<dbReference type="Gene3D" id="3.20.20.70">
    <property type="entry name" value="Aldolase class I"/>
    <property type="match status" value="1"/>
</dbReference>
<dbReference type="CDD" id="cd02933">
    <property type="entry name" value="OYE_like_FMN"/>
    <property type="match status" value="1"/>
</dbReference>
<evidence type="ECO:0000313" key="8">
    <source>
        <dbReference type="Proteomes" id="UP000822688"/>
    </source>
</evidence>
<dbReference type="PANTHER" id="PTHR22893">
    <property type="entry name" value="NADH OXIDOREDUCTASE-RELATED"/>
    <property type="match status" value="1"/>
</dbReference>
<gene>
    <name evidence="7" type="ORF">KC19_10G160300</name>
</gene>
<comment type="similarity">
    <text evidence="2">Belongs to the NADH:flavin oxidoreductase/NADH oxidase family.</text>
</comment>
<evidence type="ECO:0000256" key="1">
    <source>
        <dbReference type="ARBA" id="ARBA00001917"/>
    </source>
</evidence>
<dbReference type="AlphaFoldDB" id="A0A8T0GNX0"/>
<organism evidence="7 8">
    <name type="scientific">Ceratodon purpureus</name>
    <name type="common">Fire moss</name>
    <name type="synonym">Dicranum purpureum</name>
    <dbReference type="NCBI Taxonomy" id="3225"/>
    <lineage>
        <taxon>Eukaryota</taxon>
        <taxon>Viridiplantae</taxon>
        <taxon>Streptophyta</taxon>
        <taxon>Embryophyta</taxon>
        <taxon>Bryophyta</taxon>
        <taxon>Bryophytina</taxon>
        <taxon>Bryopsida</taxon>
        <taxon>Dicranidae</taxon>
        <taxon>Pseudoditrichales</taxon>
        <taxon>Ditrichaceae</taxon>
        <taxon>Ceratodon</taxon>
    </lineage>
</organism>
<dbReference type="InterPro" id="IPR013785">
    <property type="entry name" value="Aldolase_TIM"/>
</dbReference>
<protein>
    <recommendedName>
        <fullName evidence="6">NADH:flavin oxidoreductase/NADH oxidase N-terminal domain-containing protein</fullName>
    </recommendedName>
</protein>